<dbReference type="InterPro" id="IPR037883">
    <property type="entry name" value="Knr4/Smi1-like_sf"/>
</dbReference>
<evidence type="ECO:0000313" key="3">
    <source>
        <dbReference type="Proteomes" id="UP000646877"/>
    </source>
</evidence>
<comment type="caution">
    <text evidence="2">The sequence shown here is derived from an EMBL/GenBank/DDBJ whole genome shotgun (WGS) entry which is preliminary data.</text>
</comment>
<organism evidence="2 3">
    <name type="scientific">Pseudoalteromonas maricaloris</name>
    <dbReference type="NCBI Taxonomy" id="184924"/>
    <lineage>
        <taxon>Bacteria</taxon>
        <taxon>Pseudomonadati</taxon>
        <taxon>Pseudomonadota</taxon>
        <taxon>Gammaproteobacteria</taxon>
        <taxon>Alteromonadales</taxon>
        <taxon>Pseudoalteromonadaceae</taxon>
        <taxon>Pseudoalteromonas</taxon>
    </lineage>
</organism>
<dbReference type="Gene3D" id="3.40.1580.10">
    <property type="entry name" value="SMI1/KNR4-like"/>
    <property type="match status" value="1"/>
</dbReference>
<dbReference type="InterPro" id="IPR018958">
    <property type="entry name" value="Knr4/Smi1-like_dom"/>
</dbReference>
<gene>
    <name evidence="2" type="ORF">F9Y85_24355</name>
</gene>
<accession>A0A8I2H7F2</accession>
<dbReference type="Pfam" id="PF09346">
    <property type="entry name" value="SMI1_KNR4"/>
    <property type="match status" value="1"/>
</dbReference>
<sequence length="164" mass="18454">MEAIKSNKEQKVNIIWEEYVDPPLQDISSTEISTIEAIIGFILPADYKSFIVDKQGLVPSKEVIESGDLAPVPFGPLFHVLENCSSEHILYSALEKFNKWKDLYPNIFPIADAGGAGNFFAYNFNIDHSNPPIIFVNVEEDPDSPEAFIYVSKDINEFLNNLRA</sequence>
<dbReference type="SUPFAM" id="SSF160631">
    <property type="entry name" value="SMI1/KNR4-like"/>
    <property type="match status" value="1"/>
</dbReference>
<protein>
    <submittedName>
        <fullName evidence="2">SMI1/KNR4 family protein</fullName>
    </submittedName>
</protein>
<name>A0A8I2H7F2_9GAMM</name>
<proteinExistence type="predicted"/>
<dbReference type="AlphaFoldDB" id="A0A8I2H7F2"/>
<dbReference type="Proteomes" id="UP000646877">
    <property type="component" value="Unassembled WGS sequence"/>
</dbReference>
<evidence type="ECO:0000259" key="1">
    <source>
        <dbReference type="Pfam" id="PF09346"/>
    </source>
</evidence>
<reference evidence="2" key="1">
    <citation type="submission" date="2019-10" db="EMBL/GenBank/DDBJ databases">
        <authorList>
            <person name="Paulsen S."/>
        </authorList>
    </citation>
    <scope>NUCLEOTIDE SEQUENCE</scope>
    <source>
        <strain evidence="2">LMG 19692</strain>
    </source>
</reference>
<dbReference type="EMBL" id="WEIA01000033">
    <property type="protein sequence ID" value="NLR24378.1"/>
    <property type="molecule type" value="Genomic_DNA"/>
</dbReference>
<evidence type="ECO:0000313" key="2">
    <source>
        <dbReference type="EMBL" id="NLR24378.1"/>
    </source>
</evidence>
<feature type="domain" description="Knr4/Smi1-like" evidence="1">
    <location>
        <begin position="27"/>
        <end position="161"/>
    </location>
</feature>